<dbReference type="HOGENOM" id="CLU_2423553_0_0_5"/>
<sequence>MVRLSRSGEHALPLPPARMLTRAQAAAYLGLGATAPIPVAPKRLRPGKQGLRYDVRQLDAYLDALEEGENRESDEEVLAGLFHGKGARPRR</sequence>
<reference evidence="2 3" key="1">
    <citation type="submission" date="2009-01" db="EMBL/GenBank/DDBJ databases">
        <title>Complete sequence of chromosome of Methylobacterium nodulans ORS 2060.</title>
        <authorList>
            <consortium name="US DOE Joint Genome Institute"/>
            <person name="Lucas S."/>
            <person name="Copeland A."/>
            <person name="Lapidus A."/>
            <person name="Glavina del Rio T."/>
            <person name="Dalin E."/>
            <person name="Tice H."/>
            <person name="Bruce D."/>
            <person name="Goodwin L."/>
            <person name="Pitluck S."/>
            <person name="Sims D."/>
            <person name="Brettin T."/>
            <person name="Detter J.C."/>
            <person name="Han C."/>
            <person name="Larimer F."/>
            <person name="Land M."/>
            <person name="Hauser L."/>
            <person name="Kyrpides N."/>
            <person name="Ivanova N."/>
            <person name="Marx C.J."/>
            <person name="Richardson P."/>
        </authorList>
    </citation>
    <scope>NUCLEOTIDE SEQUENCE [LARGE SCALE GENOMIC DNA]</scope>
    <source>
        <strain evidence="3">LMG 21967 / CNCM I-2342 / ORS 2060</strain>
    </source>
</reference>
<name>B8IT69_METNO</name>
<protein>
    <submittedName>
        <fullName evidence="2">Uncharacterized protein</fullName>
    </submittedName>
</protein>
<evidence type="ECO:0000313" key="3">
    <source>
        <dbReference type="Proteomes" id="UP000008207"/>
    </source>
</evidence>
<keyword evidence="3" id="KW-1185">Reference proteome</keyword>
<dbReference type="KEGG" id="mno:Mnod_1967"/>
<dbReference type="Proteomes" id="UP000008207">
    <property type="component" value="Chromosome"/>
</dbReference>
<dbReference type="STRING" id="460265.Mnod_1967"/>
<dbReference type="eggNOG" id="ENOG50311YR">
    <property type="taxonomic scope" value="Bacteria"/>
</dbReference>
<proteinExistence type="predicted"/>
<accession>B8IT69</accession>
<gene>
    <name evidence="2" type="ordered locus">Mnod_1967</name>
</gene>
<evidence type="ECO:0000313" key="2">
    <source>
        <dbReference type="EMBL" id="ACL56955.1"/>
    </source>
</evidence>
<organism evidence="2 3">
    <name type="scientific">Methylobacterium nodulans (strain LMG 21967 / CNCM I-2342 / ORS 2060)</name>
    <dbReference type="NCBI Taxonomy" id="460265"/>
    <lineage>
        <taxon>Bacteria</taxon>
        <taxon>Pseudomonadati</taxon>
        <taxon>Pseudomonadota</taxon>
        <taxon>Alphaproteobacteria</taxon>
        <taxon>Hyphomicrobiales</taxon>
        <taxon>Methylobacteriaceae</taxon>
        <taxon>Methylobacterium</taxon>
    </lineage>
</organism>
<dbReference type="EMBL" id="CP001349">
    <property type="protein sequence ID" value="ACL56955.1"/>
    <property type="molecule type" value="Genomic_DNA"/>
</dbReference>
<dbReference type="AlphaFoldDB" id="B8IT69"/>
<evidence type="ECO:0000256" key="1">
    <source>
        <dbReference type="SAM" id="MobiDB-lite"/>
    </source>
</evidence>
<feature type="region of interest" description="Disordered" evidence="1">
    <location>
        <begin position="69"/>
        <end position="91"/>
    </location>
</feature>